<name>A0AAJ0CYY2_9HYPO</name>
<dbReference type="EMBL" id="JASWJB010000004">
    <property type="protein sequence ID" value="KAK2616648.1"/>
    <property type="molecule type" value="Genomic_DNA"/>
</dbReference>
<reference evidence="1" key="1">
    <citation type="submission" date="2023-06" db="EMBL/GenBank/DDBJ databases">
        <title>Conoideocrella luteorostrata (Hypocreales: Clavicipitaceae), a potential biocontrol fungus for elongate hemlock scale in United States Christmas tree production areas.</title>
        <authorList>
            <person name="Barrett H."/>
            <person name="Lovett B."/>
            <person name="Macias A.M."/>
            <person name="Stajich J.E."/>
            <person name="Kasson M.T."/>
        </authorList>
    </citation>
    <scope>NUCLEOTIDE SEQUENCE</scope>
    <source>
        <strain evidence="1">ARSEF 14590</strain>
    </source>
</reference>
<dbReference type="AlphaFoldDB" id="A0AAJ0CYY2"/>
<keyword evidence="2" id="KW-1185">Reference proteome</keyword>
<gene>
    <name evidence="1" type="ORF">QQS21_000471</name>
</gene>
<sequence length="119" mass="12820">MALVLPSLANPTQLEKRDVMQLWVYQDGGCGGNAANGAATYYQAGICSNFPTNVYGAKWRTPGSKSCKLKFWADNDCHGRATVWTAEGFENNGQCHGISNGNGVQLYLTNGARSIQIVC</sequence>
<protein>
    <submittedName>
        <fullName evidence="1">Uncharacterized protein</fullName>
    </submittedName>
</protein>
<accession>A0AAJ0CYY2</accession>
<organism evidence="1 2">
    <name type="scientific">Conoideocrella luteorostrata</name>
    <dbReference type="NCBI Taxonomy" id="1105319"/>
    <lineage>
        <taxon>Eukaryota</taxon>
        <taxon>Fungi</taxon>
        <taxon>Dikarya</taxon>
        <taxon>Ascomycota</taxon>
        <taxon>Pezizomycotina</taxon>
        <taxon>Sordariomycetes</taxon>
        <taxon>Hypocreomycetidae</taxon>
        <taxon>Hypocreales</taxon>
        <taxon>Clavicipitaceae</taxon>
        <taxon>Conoideocrella</taxon>
    </lineage>
</organism>
<dbReference type="Proteomes" id="UP001251528">
    <property type="component" value="Unassembled WGS sequence"/>
</dbReference>
<evidence type="ECO:0000313" key="1">
    <source>
        <dbReference type="EMBL" id="KAK2616648.1"/>
    </source>
</evidence>
<evidence type="ECO:0000313" key="2">
    <source>
        <dbReference type="Proteomes" id="UP001251528"/>
    </source>
</evidence>
<comment type="caution">
    <text evidence="1">The sequence shown here is derived from an EMBL/GenBank/DDBJ whole genome shotgun (WGS) entry which is preliminary data.</text>
</comment>
<proteinExistence type="predicted"/>